<proteinExistence type="predicted"/>
<feature type="region of interest" description="Disordered" evidence="1">
    <location>
        <begin position="77"/>
        <end position="156"/>
    </location>
</feature>
<feature type="compositionally biased region" description="Basic and acidic residues" evidence="1">
    <location>
        <begin position="81"/>
        <end position="105"/>
    </location>
</feature>
<gene>
    <name evidence="2" type="ORF">PR018_25005</name>
</gene>
<reference evidence="2" key="2">
    <citation type="journal article" date="2023" name="MicrobiologyOpen">
        <title>Genomics of the tumorigenes clade of the family Rhizobiaceae and description of Rhizobium rhododendri sp. nov.</title>
        <authorList>
            <person name="Kuzmanovic N."/>
            <person name="diCenzo G.C."/>
            <person name="Bunk B."/>
            <person name="Sproeer C."/>
            <person name="Fruehling A."/>
            <person name="Neumann-Schaal M."/>
            <person name="Overmann J."/>
            <person name="Smalla K."/>
        </authorList>
    </citation>
    <scope>NUCLEOTIDE SEQUENCE</scope>
    <source>
        <strain evidence="2">Rho-6.2</strain>
        <plasmid evidence="2">pTi6.2</plasmid>
    </source>
</reference>
<evidence type="ECO:0000313" key="2">
    <source>
        <dbReference type="EMBL" id="WFS26291.1"/>
    </source>
</evidence>
<accession>A0ABY8ISI6</accession>
<reference evidence="2" key="1">
    <citation type="journal article" date="2019" name="Phytopathology">
        <title>A Novel Group of Rhizobium tumorigenes-Like Agrobacteria Associated with Crown Gall Disease of Rhododendron and Blueberry.</title>
        <authorList>
            <person name="Kuzmanovic N."/>
            <person name="Behrens P."/>
            <person name="Idczak E."/>
            <person name="Wagner S."/>
            <person name="Gotz M."/>
            <person name="Sproer C."/>
            <person name="Bunk B."/>
            <person name="Overmann J."/>
            <person name="Smalla K."/>
        </authorList>
    </citation>
    <scope>NUCLEOTIDE SEQUENCE</scope>
    <source>
        <strain evidence="2">Rho-6.2</strain>
    </source>
</reference>
<dbReference type="Proteomes" id="UP000318939">
    <property type="component" value="Plasmid pTi6.2"/>
</dbReference>
<keyword evidence="2" id="KW-0614">Plasmid</keyword>
<sequence>MSWRTCILSFIALSGIWFSITPVLLPSTSTSTTYGDKDAAPPISNEFSDASFLAGGTGHHDEAETIKVPERIGLKLVYGRQGDHGNQDSKSRKEETTGEVDDRPGDGSSADGDGEKAGAGEAAGNGEPPGQGCDFSQVEERCENSITPNDECCAGE</sequence>
<protein>
    <submittedName>
        <fullName evidence="2">Uncharacterized protein</fullName>
    </submittedName>
</protein>
<dbReference type="RefSeq" id="WP_142831986.1">
    <property type="nucleotide sequence ID" value="NZ_CP117269.1"/>
</dbReference>
<evidence type="ECO:0000313" key="3">
    <source>
        <dbReference type="Proteomes" id="UP000318939"/>
    </source>
</evidence>
<dbReference type="EMBL" id="CP117269">
    <property type="protein sequence ID" value="WFS26291.1"/>
    <property type="molecule type" value="Genomic_DNA"/>
</dbReference>
<keyword evidence="3" id="KW-1185">Reference proteome</keyword>
<name>A0ABY8ISI6_9HYPH</name>
<organism evidence="2 3">
    <name type="scientific">Rhizobium rhododendri</name>
    <dbReference type="NCBI Taxonomy" id="2506430"/>
    <lineage>
        <taxon>Bacteria</taxon>
        <taxon>Pseudomonadati</taxon>
        <taxon>Pseudomonadota</taxon>
        <taxon>Alphaproteobacteria</taxon>
        <taxon>Hyphomicrobiales</taxon>
        <taxon>Rhizobiaceae</taxon>
        <taxon>Rhizobium/Agrobacterium group</taxon>
        <taxon>Rhizobium</taxon>
    </lineage>
</organism>
<geneLocation type="plasmid" evidence="2 3">
    <name>pTi6.2</name>
</geneLocation>
<evidence type="ECO:0000256" key="1">
    <source>
        <dbReference type="SAM" id="MobiDB-lite"/>
    </source>
</evidence>